<proteinExistence type="predicted"/>
<evidence type="ECO:0000313" key="2">
    <source>
        <dbReference type="Proteomes" id="UP000682204"/>
    </source>
</evidence>
<dbReference type="EC" id="2.3.1.-" evidence="1"/>
<dbReference type="Proteomes" id="UP000682204">
    <property type="component" value="Chromosome"/>
</dbReference>
<sequence length="140" mass="15818">MNLRMAFDGDEVDWSVVAETLRTVGMASYEPERHERAFRNSAVTVFFYDGERLVAFGRALSDGAYQAVLYDVAVCPDHQGRGLGRAVVKALLERLPAMNVLLYASPGKEPFYEKFAFRQMKTAMARFVDPERARARGFVE</sequence>
<name>A0ACD1DY95_9BACT</name>
<gene>
    <name evidence="1" type="ORF">KIH16_05245</name>
</gene>
<protein>
    <submittedName>
        <fullName evidence="1">GNAT family N-acetyltransferase</fullName>
        <ecNumber evidence="1">2.3.1.-</ecNumber>
    </submittedName>
</protein>
<dbReference type="EMBL" id="CP074691">
    <property type="protein sequence ID" value="QVL37167.1"/>
    <property type="molecule type" value="Genomic_DNA"/>
</dbReference>
<accession>A0ACD1DY95</accession>
<evidence type="ECO:0000313" key="1">
    <source>
        <dbReference type="EMBL" id="QVL37167.1"/>
    </source>
</evidence>
<keyword evidence="1" id="KW-0808">Transferase</keyword>
<reference evidence="1" key="1">
    <citation type="submission" date="2021-05" db="EMBL/GenBank/DDBJ databases">
        <title>An isolated secondary fermenter in methanogenic hydrocarbon-degrading communities.</title>
        <authorList>
            <person name="Liu Y.-F."/>
            <person name="Liu Z.-l."/>
        </authorList>
    </citation>
    <scope>NUCLEOTIDE SEQUENCE</scope>
    <source>
        <strain evidence="1">L-13</strain>
    </source>
</reference>
<keyword evidence="1" id="KW-0012">Acyltransferase</keyword>
<organism evidence="1 2">
    <name type="scientific">Aminirod propionatiphilus</name>
    <dbReference type="NCBI Taxonomy" id="3415223"/>
    <lineage>
        <taxon>Bacteria</taxon>
        <taxon>Thermotogati</taxon>
        <taxon>Synergistota</taxon>
        <taxon>Synergistia</taxon>
        <taxon>Synergistales</taxon>
        <taxon>Aminiphilaceae</taxon>
        <taxon>Aminirod</taxon>
    </lineage>
</organism>
<keyword evidence="2" id="KW-1185">Reference proteome</keyword>